<reference evidence="12 13" key="1">
    <citation type="journal article" date="2012" name="Stand. Genomic Sci.">
        <title>Complete genome sequence of the melanogenic marine bacterium Marinomonas mediterranea type strain (MMB-1(T)).</title>
        <authorList>
            <person name="Lucas-Elio P."/>
            <person name="Goodwin L."/>
            <person name="Woyke T."/>
            <person name="Pitluck S."/>
            <person name="Nolan M."/>
            <person name="Kyrpides N.C."/>
            <person name="Detter J.C."/>
            <person name="Copeland A."/>
            <person name="Teshima H."/>
            <person name="Bruce D."/>
            <person name="Detter C."/>
            <person name="Tapia R."/>
            <person name="Han S."/>
            <person name="Land M.L."/>
            <person name="Ivanova N."/>
            <person name="Mikhailova N."/>
            <person name="Johnston A.W."/>
            <person name="Sanchez-Amat A."/>
        </authorList>
    </citation>
    <scope>NUCLEOTIDE SEQUENCE [LARGE SCALE GENOMIC DNA]</scope>
    <source>
        <strain evidence="13">ATCC 700492 / JCM 21426 / NBRC 103028 / MMB-1</strain>
    </source>
</reference>
<proteinExistence type="inferred from homology"/>
<dbReference type="Pfam" id="PF07992">
    <property type="entry name" value="Pyr_redox_2"/>
    <property type="match status" value="1"/>
</dbReference>
<dbReference type="GO" id="GO:0033543">
    <property type="term" value="P:fatty acid beta-oxidation, unsaturated, even number, reductase/isomerase pathway"/>
    <property type="evidence" value="ECO:0007669"/>
    <property type="project" value="TreeGrafter"/>
</dbReference>
<evidence type="ECO:0000313" key="13">
    <source>
        <dbReference type="Proteomes" id="UP000001062"/>
    </source>
</evidence>
<protein>
    <submittedName>
        <fullName evidence="12">2,4-dienoyl-CoA reductase (NADPH)</fullName>
        <ecNumber evidence="12">1.3.1.34</ecNumber>
    </submittedName>
</protein>
<evidence type="ECO:0000313" key="12">
    <source>
        <dbReference type="EMBL" id="ADZ90480.1"/>
    </source>
</evidence>
<dbReference type="STRING" id="717774.Marme_1207"/>
<dbReference type="Proteomes" id="UP000001062">
    <property type="component" value="Chromosome"/>
</dbReference>
<dbReference type="InterPro" id="IPR023753">
    <property type="entry name" value="FAD/NAD-binding_dom"/>
</dbReference>
<dbReference type="SUPFAM" id="SSF51395">
    <property type="entry name" value="FMN-linked oxidoreductases"/>
    <property type="match status" value="1"/>
</dbReference>
<name>F2JUR5_MARM1</name>
<evidence type="ECO:0000256" key="5">
    <source>
        <dbReference type="ARBA" id="ARBA00022643"/>
    </source>
</evidence>
<evidence type="ECO:0000256" key="1">
    <source>
        <dbReference type="ARBA" id="ARBA00001917"/>
    </source>
</evidence>
<evidence type="ECO:0000256" key="4">
    <source>
        <dbReference type="ARBA" id="ARBA00022630"/>
    </source>
</evidence>
<keyword evidence="13" id="KW-1185">Reference proteome</keyword>
<dbReference type="GO" id="GO:0046872">
    <property type="term" value="F:metal ion binding"/>
    <property type="evidence" value="ECO:0007669"/>
    <property type="project" value="UniProtKB-KW"/>
</dbReference>
<dbReference type="SUPFAM" id="SSF51905">
    <property type="entry name" value="FAD/NAD(P)-binding domain"/>
    <property type="match status" value="1"/>
</dbReference>
<keyword evidence="6" id="KW-0479">Metal-binding</keyword>
<evidence type="ECO:0000259" key="11">
    <source>
        <dbReference type="Pfam" id="PF07992"/>
    </source>
</evidence>
<dbReference type="GO" id="GO:0008670">
    <property type="term" value="F:2,4-dienoyl-CoA reductase (NADPH) activity"/>
    <property type="evidence" value="ECO:0007669"/>
    <property type="project" value="UniProtKB-EC"/>
</dbReference>
<dbReference type="HOGENOM" id="CLU_012153_1_1_6"/>
<keyword evidence="4" id="KW-0285">Flavoprotein</keyword>
<sequence length="681" mass="73511">MFDTSNPDVYPNIFKPLDLGFTTLKNRIIMGSMHLGLEEAEGGFERMAAFYKERAEGGVALIVTGGIAPNPEGAVYQGAAQMTSDGDVANHAIVTEAVHLAGGKICMQILHAGRYAYSPKLVAPSALQAPINPFKPKSLSEVEIEKQINDFVHAAILAHKAGYDGVEIMASEGYFLNQFICARTNQRLDDWGGSFDKRIKLPVEIVSRIRAAVGREFIIIFRLSMLDLVEGGSTVEETVQLGCAVEKAGVDIINTGIGWHEARVPTIATKVPRAAFTWVTKKFREHLSVPVVTSNRINMPDTAEGVLKRGDADLVSMARPFLADPEFVVKSRENRADEINTCIGCNQACLDHAFDGKMTSCLVNPRACHETKLLILPANTPKKVAVVGAGPAGLACATTAAKRGHDVTLYDKDSEIGGQFNIAKKIPGKSEFNETLRYFAKQLTLLGVKVVLNHKVSTKELNESGFDEVVIATGITPRKPSIEGIDHPKVLSYIDVIRSGKAVGDRVAVIGAGGIGFDVSEYLVHPTPLASYNHTQETASFLQEWGIDIELTHRGGLLSKNNPQPSNRTVYLLQRKSAKVGGNLGKTTGWIHRAGLLKRGVNMVSGCEYVKVDDIGLHLLVEGEPQILEVDNVIVCAGQESLCELQDGLVCSSHLIGGASFASELDAKRAIKQGTELAVTL</sequence>
<dbReference type="GO" id="GO:0051536">
    <property type="term" value="F:iron-sulfur cluster binding"/>
    <property type="evidence" value="ECO:0007669"/>
    <property type="project" value="UniProtKB-KW"/>
</dbReference>
<keyword evidence="5" id="KW-0288">FMN</keyword>
<dbReference type="FunFam" id="3.20.20.70:FF:000082">
    <property type="entry name" value="NADPH-dependent 2,4-dienoyl-CoA reductase"/>
    <property type="match status" value="1"/>
</dbReference>
<keyword evidence="9" id="KW-0411">Iron-sulfur</keyword>
<evidence type="ECO:0000256" key="3">
    <source>
        <dbReference type="ARBA" id="ARBA00011048"/>
    </source>
</evidence>
<dbReference type="InterPro" id="IPR013785">
    <property type="entry name" value="Aldolase_TIM"/>
</dbReference>
<evidence type="ECO:0000256" key="2">
    <source>
        <dbReference type="ARBA" id="ARBA00001966"/>
    </source>
</evidence>
<dbReference type="eggNOG" id="COG1902">
    <property type="taxonomic scope" value="Bacteria"/>
</dbReference>
<dbReference type="eggNOG" id="COG0446">
    <property type="taxonomic scope" value="Bacteria"/>
</dbReference>
<comment type="cofactor">
    <cofactor evidence="1">
        <name>FMN</name>
        <dbReference type="ChEBI" id="CHEBI:58210"/>
    </cofactor>
</comment>
<dbReference type="InterPro" id="IPR051793">
    <property type="entry name" value="NADH:flavin_oxidoreductase"/>
</dbReference>
<evidence type="ECO:0000256" key="7">
    <source>
        <dbReference type="ARBA" id="ARBA00023002"/>
    </source>
</evidence>
<keyword evidence="7 12" id="KW-0560">Oxidoreductase</keyword>
<dbReference type="RefSeq" id="WP_013660385.1">
    <property type="nucleotide sequence ID" value="NC_015276.1"/>
</dbReference>
<dbReference type="EC" id="1.3.1.34" evidence="12"/>
<dbReference type="Gene3D" id="3.20.20.70">
    <property type="entry name" value="Aldolase class I"/>
    <property type="match status" value="1"/>
</dbReference>
<comment type="similarity">
    <text evidence="3">In the N-terminal section; belongs to the NADH:flavin oxidoreductase/NADH oxidase family.</text>
</comment>
<keyword evidence="8" id="KW-0408">Iron</keyword>
<dbReference type="CDD" id="cd02930">
    <property type="entry name" value="DCR_FMN"/>
    <property type="match status" value="1"/>
</dbReference>
<dbReference type="PATRIC" id="fig|717774.3.peg.1255"/>
<dbReference type="GO" id="GO:0010181">
    <property type="term" value="F:FMN binding"/>
    <property type="evidence" value="ECO:0007669"/>
    <property type="project" value="InterPro"/>
</dbReference>
<dbReference type="Gene3D" id="3.40.50.720">
    <property type="entry name" value="NAD(P)-binding Rossmann-like Domain"/>
    <property type="match status" value="1"/>
</dbReference>
<dbReference type="AlphaFoldDB" id="F2JUR5"/>
<dbReference type="PRINTS" id="PR00368">
    <property type="entry name" value="FADPNR"/>
</dbReference>
<evidence type="ECO:0000259" key="10">
    <source>
        <dbReference type="Pfam" id="PF00724"/>
    </source>
</evidence>
<organism evidence="12 13">
    <name type="scientific">Marinomonas mediterranea (strain ATCC 700492 / JCM 21426 / NBRC 103028 / MMB-1)</name>
    <dbReference type="NCBI Taxonomy" id="717774"/>
    <lineage>
        <taxon>Bacteria</taxon>
        <taxon>Pseudomonadati</taxon>
        <taxon>Pseudomonadota</taxon>
        <taxon>Gammaproteobacteria</taxon>
        <taxon>Oceanospirillales</taxon>
        <taxon>Oceanospirillaceae</taxon>
        <taxon>Marinomonas</taxon>
    </lineage>
</organism>
<evidence type="ECO:0000256" key="8">
    <source>
        <dbReference type="ARBA" id="ARBA00023004"/>
    </source>
</evidence>
<dbReference type="InterPro" id="IPR001155">
    <property type="entry name" value="OxRdtase_FMN_N"/>
</dbReference>
<dbReference type="Pfam" id="PF00724">
    <property type="entry name" value="Oxidored_FMN"/>
    <property type="match status" value="1"/>
</dbReference>
<comment type="cofactor">
    <cofactor evidence="2">
        <name>[4Fe-4S] cluster</name>
        <dbReference type="ChEBI" id="CHEBI:49883"/>
    </cofactor>
</comment>
<dbReference type="InterPro" id="IPR036188">
    <property type="entry name" value="FAD/NAD-bd_sf"/>
</dbReference>
<dbReference type="KEGG" id="mme:Marme_1207"/>
<dbReference type="EMBL" id="CP002583">
    <property type="protein sequence ID" value="ADZ90480.1"/>
    <property type="molecule type" value="Genomic_DNA"/>
</dbReference>
<accession>F2JUR5</accession>
<evidence type="ECO:0000256" key="6">
    <source>
        <dbReference type="ARBA" id="ARBA00022723"/>
    </source>
</evidence>
<dbReference type="OrthoDB" id="8523426at2"/>
<dbReference type="Gene3D" id="3.50.50.60">
    <property type="entry name" value="FAD/NAD(P)-binding domain"/>
    <property type="match status" value="1"/>
</dbReference>
<feature type="domain" description="FAD/NAD(P)-binding" evidence="11">
    <location>
        <begin position="382"/>
        <end position="648"/>
    </location>
</feature>
<dbReference type="PANTHER" id="PTHR42917:SF2">
    <property type="entry name" value="2,4-DIENOYL-COA REDUCTASE [(2E)-ENOYL-COA-PRODUCING]"/>
    <property type="match status" value="1"/>
</dbReference>
<feature type="domain" description="NADH:flavin oxidoreductase/NADH oxidase N-terminal" evidence="10">
    <location>
        <begin position="13"/>
        <end position="338"/>
    </location>
</feature>
<gene>
    <name evidence="12" type="ordered locus">Marme_1207</name>
</gene>
<dbReference type="SUPFAM" id="SSF51971">
    <property type="entry name" value="Nucleotide-binding domain"/>
    <property type="match status" value="1"/>
</dbReference>
<dbReference type="PANTHER" id="PTHR42917">
    <property type="entry name" value="2,4-DIENOYL-COA REDUCTASE"/>
    <property type="match status" value="1"/>
</dbReference>
<evidence type="ECO:0000256" key="9">
    <source>
        <dbReference type="ARBA" id="ARBA00023014"/>
    </source>
</evidence>